<dbReference type="AlphaFoldDB" id="A0A0L6W1H2"/>
<evidence type="ECO:0000313" key="1">
    <source>
        <dbReference type="EMBL" id="KNZ69395.1"/>
    </source>
</evidence>
<gene>
    <name evidence="1" type="ORF">Tfer_2034</name>
</gene>
<keyword evidence="2" id="KW-1185">Reference proteome</keyword>
<dbReference type="RefSeq" id="WP_052218219.1">
    <property type="nucleotide sequence ID" value="NZ_LGTE01000013.1"/>
</dbReference>
<organism evidence="1 2">
    <name type="scientific">Thermincola ferriacetica</name>
    <dbReference type="NCBI Taxonomy" id="281456"/>
    <lineage>
        <taxon>Bacteria</taxon>
        <taxon>Bacillati</taxon>
        <taxon>Bacillota</taxon>
        <taxon>Clostridia</taxon>
        <taxon>Eubacteriales</taxon>
        <taxon>Thermincolaceae</taxon>
        <taxon>Thermincola</taxon>
    </lineage>
</organism>
<evidence type="ECO:0008006" key="3">
    <source>
        <dbReference type="Google" id="ProtNLM"/>
    </source>
</evidence>
<dbReference type="GO" id="GO:0006260">
    <property type="term" value="P:DNA replication"/>
    <property type="evidence" value="ECO:0007669"/>
    <property type="project" value="InterPro"/>
</dbReference>
<comment type="caution">
    <text evidence="1">The sequence shown here is derived from an EMBL/GenBank/DDBJ whole genome shotgun (WGS) entry which is preliminary data.</text>
</comment>
<reference evidence="2" key="1">
    <citation type="submission" date="2015-07" db="EMBL/GenBank/DDBJ databases">
        <title>Complete Genome of Thermincola ferriacetica strain Z-0001T.</title>
        <authorList>
            <person name="Lusk B."/>
            <person name="Badalamenti J.P."/>
            <person name="Parameswaran P."/>
            <person name="Bond D.R."/>
            <person name="Torres C.I."/>
        </authorList>
    </citation>
    <scope>NUCLEOTIDE SEQUENCE [LARGE SCALE GENOMIC DNA]</scope>
    <source>
        <strain evidence="2">Z-0001</strain>
    </source>
</reference>
<dbReference type="Gene3D" id="3.40.50.300">
    <property type="entry name" value="P-loop containing nucleotide triphosphate hydrolases"/>
    <property type="match status" value="1"/>
</dbReference>
<dbReference type="Gene3D" id="3.90.580.10">
    <property type="entry name" value="Zinc finger, CHC2-type domain"/>
    <property type="match status" value="1"/>
</dbReference>
<dbReference type="InterPro" id="IPR027417">
    <property type="entry name" value="P-loop_NTPase"/>
</dbReference>
<dbReference type="GO" id="GO:0008270">
    <property type="term" value="F:zinc ion binding"/>
    <property type="evidence" value="ECO:0007669"/>
    <property type="project" value="InterPro"/>
</dbReference>
<dbReference type="SUPFAM" id="SSF52540">
    <property type="entry name" value="P-loop containing nucleoside triphosphate hydrolases"/>
    <property type="match status" value="1"/>
</dbReference>
<accession>A0A0L6W1H2</accession>
<name>A0A0L6W1H2_9FIRM</name>
<evidence type="ECO:0000313" key="2">
    <source>
        <dbReference type="Proteomes" id="UP000037175"/>
    </source>
</evidence>
<dbReference type="EMBL" id="LGTE01000013">
    <property type="protein sequence ID" value="KNZ69395.1"/>
    <property type="molecule type" value="Genomic_DNA"/>
</dbReference>
<dbReference type="GO" id="GO:0003677">
    <property type="term" value="F:DNA binding"/>
    <property type="evidence" value="ECO:0007669"/>
    <property type="project" value="InterPro"/>
</dbReference>
<protein>
    <recommendedName>
        <fullName evidence="3">Zinc finger CHC2-type domain-containing protein</fullName>
    </recommendedName>
</protein>
<dbReference type="Pfam" id="PF13481">
    <property type="entry name" value="AAA_25"/>
    <property type="match status" value="1"/>
</dbReference>
<dbReference type="Proteomes" id="UP000037175">
    <property type="component" value="Unassembled WGS sequence"/>
</dbReference>
<sequence>MKVNFGTDYFREEGGRILNLLSVNSCVRDYAQELRRPENSSGWVSSIHCPFHDDENASAGFNVRTGTLNCFVCGSFSWSKLKQLENDYYGIVRQHGEPADNREKDQWLFNLTYGPSIEAQERSMTKVKRPSPELCQYFEDYVEKSRQRLEEIVESGQVPPYLQEYLDSHDLELETLLRCGVGYRDYTRVGAAVVFPMIRSGICVGVGLRGERGKRNLPDSSVWPIGLDDAIRSGESVVAIAEGGSDYLRLSQAVEKCGLDIPVIGWPGSSFPEEWLDYARNFDRIIFYRQGDETSKKIANTVREGLGERFKTVSLPTRVKLTDEVVVSPTNKDICEWCKDMRYWTDNFGLTDFNVDARLVKYLRNVPRPRRVIYTAEHIIHPPKPAGWVVENAIPRGEIGLLWGPSQNGKTTLALNLIYSLATGEPLAGIEGLRPASDLPRPLNILFIEEDASLENEILPRFRAILTNKPSPTDEEVEYAYQSFGVDLRIASLSLRVDDENSPGYRYFVELLEEFWPHVVIYDALRSIHSKEENSPSEMAIVINNLRDLQAYGDNRTDIILHHSRKPPAGADWLEELSTLSGLRGSTALLAASRFQIGIYGPQSTGDPLGYFAIGISGNLVKETAKKPYYCVRADSGRFIYDKQETEKRWEESDGGSKKQQTIQARRRLLVQVLEEAVEPLTWDELITRVAAKGVEVKKETLQDDINQLNGQWLRANTPKEIVVEGTSGGRGKKATVYLRTDVQVNNVRR</sequence>
<dbReference type="InterPro" id="IPR036977">
    <property type="entry name" value="DNA_primase_Znf_CHC2"/>
</dbReference>
<proteinExistence type="predicted"/>